<dbReference type="InterPro" id="IPR007135">
    <property type="entry name" value="Atg3/Atg10"/>
</dbReference>
<dbReference type="PANTHER" id="PTHR14957">
    <property type="entry name" value="UBIQUITIN-LIKE-CONJUGATING ENZYME ATG10"/>
    <property type="match status" value="1"/>
</dbReference>
<dbReference type="GO" id="GO:0000045">
    <property type="term" value="P:autophagosome assembly"/>
    <property type="evidence" value="ECO:0007669"/>
    <property type="project" value="TreeGrafter"/>
</dbReference>
<evidence type="ECO:0000313" key="8">
    <source>
        <dbReference type="Proteomes" id="UP000325081"/>
    </source>
</evidence>
<evidence type="ECO:0000256" key="3">
    <source>
        <dbReference type="ARBA" id="ARBA00022679"/>
    </source>
</evidence>
<dbReference type="AlphaFoldDB" id="A0A5A7Q696"/>
<dbReference type="GO" id="GO:0005829">
    <property type="term" value="C:cytosol"/>
    <property type="evidence" value="ECO:0007669"/>
    <property type="project" value="TreeGrafter"/>
</dbReference>
<keyword evidence="5" id="KW-0072">Autophagy</keyword>
<comment type="similarity">
    <text evidence="1">Belongs to the ATG10 family.</text>
</comment>
<keyword evidence="3" id="KW-0808">Transferase</keyword>
<dbReference type="GO" id="GO:0061651">
    <property type="term" value="F:Atg12 conjugating enzyme activity"/>
    <property type="evidence" value="ECO:0007669"/>
    <property type="project" value="TreeGrafter"/>
</dbReference>
<organism evidence="7 8">
    <name type="scientific">Striga asiatica</name>
    <name type="common">Asiatic witchweed</name>
    <name type="synonym">Buchnera asiatica</name>
    <dbReference type="NCBI Taxonomy" id="4170"/>
    <lineage>
        <taxon>Eukaryota</taxon>
        <taxon>Viridiplantae</taxon>
        <taxon>Streptophyta</taxon>
        <taxon>Embryophyta</taxon>
        <taxon>Tracheophyta</taxon>
        <taxon>Spermatophyta</taxon>
        <taxon>Magnoliopsida</taxon>
        <taxon>eudicotyledons</taxon>
        <taxon>Gunneridae</taxon>
        <taxon>Pentapetalae</taxon>
        <taxon>asterids</taxon>
        <taxon>lamiids</taxon>
        <taxon>Lamiales</taxon>
        <taxon>Orobanchaceae</taxon>
        <taxon>Buchnereae</taxon>
        <taxon>Striga</taxon>
    </lineage>
</organism>
<comment type="caution">
    <text evidence="7">The sequence shown here is derived from an EMBL/GenBank/DDBJ whole genome shotgun (WGS) entry which is preliminary data.</text>
</comment>
<dbReference type="Gene3D" id="3.30.1460.50">
    <property type="match status" value="1"/>
</dbReference>
<reference evidence="8" key="1">
    <citation type="journal article" date="2019" name="Curr. Biol.">
        <title>Genome Sequence of Striga asiatica Provides Insight into the Evolution of Plant Parasitism.</title>
        <authorList>
            <person name="Yoshida S."/>
            <person name="Kim S."/>
            <person name="Wafula E.K."/>
            <person name="Tanskanen J."/>
            <person name="Kim Y.M."/>
            <person name="Honaas L."/>
            <person name="Yang Z."/>
            <person name="Spallek T."/>
            <person name="Conn C.E."/>
            <person name="Ichihashi Y."/>
            <person name="Cheong K."/>
            <person name="Cui S."/>
            <person name="Der J.P."/>
            <person name="Gundlach H."/>
            <person name="Jiao Y."/>
            <person name="Hori C."/>
            <person name="Ishida J.K."/>
            <person name="Kasahara H."/>
            <person name="Kiba T."/>
            <person name="Kim M.S."/>
            <person name="Koo N."/>
            <person name="Laohavisit A."/>
            <person name="Lee Y.H."/>
            <person name="Lumba S."/>
            <person name="McCourt P."/>
            <person name="Mortimer J.C."/>
            <person name="Mutuku J.M."/>
            <person name="Nomura T."/>
            <person name="Sasaki-Sekimoto Y."/>
            <person name="Seto Y."/>
            <person name="Wang Y."/>
            <person name="Wakatake T."/>
            <person name="Sakakibara H."/>
            <person name="Demura T."/>
            <person name="Yamaguchi S."/>
            <person name="Yoneyama K."/>
            <person name="Manabe R.I."/>
            <person name="Nelson D.C."/>
            <person name="Schulman A.H."/>
            <person name="Timko M.P."/>
            <person name="dePamphilis C.W."/>
            <person name="Choi D."/>
            <person name="Shirasu K."/>
        </authorList>
    </citation>
    <scope>NUCLEOTIDE SEQUENCE [LARGE SCALE GENOMIC DNA]</scope>
    <source>
        <strain evidence="8">cv. UVA1</strain>
    </source>
</reference>
<dbReference type="PANTHER" id="PTHR14957:SF1">
    <property type="entry name" value="UBIQUITIN-LIKE-CONJUGATING ENZYME ATG10"/>
    <property type="match status" value="1"/>
</dbReference>
<proteinExistence type="inferred from homology"/>
<dbReference type="Pfam" id="PF03987">
    <property type="entry name" value="Autophagy_act_C"/>
    <property type="match status" value="1"/>
</dbReference>
<dbReference type="Proteomes" id="UP000325081">
    <property type="component" value="Unassembled WGS sequence"/>
</dbReference>
<evidence type="ECO:0000256" key="2">
    <source>
        <dbReference type="ARBA" id="ARBA00021099"/>
    </source>
</evidence>
<evidence type="ECO:0000256" key="4">
    <source>
        <dbReference type="ARBA" id="ARBA00022786"/>
    </source>
</evidence>
<dbReference type="GO" id="GO:0032446">
    <property type="term" value="P:protein modification by small protein conjugation"/>
    <property type="evidence" value="ECO:0007669"/>
    <property type="project" value="TreeGrafter"/>
</dbReference>
<protein>
    <recommendedName>
        <fullName evidence="2">Ubiquitin-like-conjugating enzyme ATG10</fullName>
    </recommendedName>
    <alternativeName>
        <fullName evidence="6">Autophagy-related protein 10</fullName>
    </alternativeName>
</protein>
<dbReference type="GO" id="GO:0000422">
    <property type="term" value="P:autophagy of mitochondrion"/>
    <property type="evidence" value="ECO:0007669"/>
    <property type="project" value="TreeGrafter"/>
</dbReference>
<keyword evidence="8" id="KW-1185">Reference proteome</keyword>
<evidence type="ECO:0000256" key="5">
    <source>
        <dbReference type="ARBA" id="ARBA00023006"/>
    </source>
</evidence>
<evidence type="ECO:0000256" key="6">
    <source>
        <dbReference type="ARBA" id="ARBA00029833"/>
    </source>
</evidence>
<sequence>MEGELNMLESWDGTLSAAEFYVAACAFAEQWKKFNSYLPQWSWVPSAKLPWISHPNHPVGYLSLENVIIPSLSEVVCSCEKITNLIFGPSVFLFSKKACNKGGNVEKEECVNEYEDEAVDAAVVVHNGGSGVHCYDLHVVYSASYRVPVLHFRAYCEGN</sequence>
<dbReference type="OrthoDB" id="4089664at2759"/>
<name>A0A5A7Q696_STRAF</name>
<keyword evidence="4" id="KW-0833">Ubl conjugation pathway</keyword>
<gene>
    <name evidence="7" type="ORF">STAS_17463</name>
</gene>
<evidence type="ECO:0000313" key="7">
    <source>
        <dbReference type="EMBL" id="GER40775.1"/>
    </source>
</evidence>
<accession>A0A5A7Q696</accession>
<dbReference type="EMBL" id="BKCP01005960">
    <property type="protein sequence ID" value="GER40775.1"/>
    <property type="molecule type" value="Genomic_DNA"/>
</dbReference>
<evidence type="ECO:0000256" key="1">
    <source>
        <dbReference type="ARBA" id="ARBA00005696"/>
    </source>
</evidence>